<gene>
    <name evidence="4" type="ORF">M421DRAFT_41274</name>
</gene>
<feature type="repeat" description="ANK" evidence="3">
    <location>
        <begin position="89"/>
        <end position="121"/>
    </location>
</feature>
<dbReference type="EMBL" id="ML978967">
    <property type="protein sequence ID" value="KAF1928952.1"/>
    <property type="molecule type" value="Genomic_DNA"/>
</dbReference>
<dbReference type="OrthoDB" id="1577640at2759"/>
<dbReference type="RefSeq" id="XP_033449200.1">
    <property type="nucleotide sequence ID" value="XM_033590431.1"/>
</dbReference>
<protein>
    <submittedName>
        <fullName evidence="4">Ankyrin</fullName>
    </submittedName>
</protein>
<organism evidence="4 5">
    <name type="scientific">Didymella exigua CBS 183.55</name>
    <dbReference type="NCBI Taxonomy" id="1150837"/>
    <lineage>
        <taxon>Eukaryota</taxon>
        <taxon>Fungi</taxon>
        <taxon>Dikarya</taxon>
        <taxon>Ascomycota</taxon>
        <taxon>Pezizomycotina</taxon>
        <taxon>Dothideomycetes</taxon>
        <taxon>Pleosporomycetidae</taxon>
        <taxon>Pleosporales</taxon>
        <taxon>Pleosporineae</taxon>
        <taxon>Didymellaceae</taxon>
        <taxon>Didymella</taxon>
    </lineage>
</organism>
<feature type="repeat" description="ANK" evidence="3">
    <location>
        <begin position="26"/>
        <end position="58"/>
    </location>
</feature>
<evidence type="ECO:0000256" key="3">
    <source>
        <dbReference type="PROSITE-ProRule" id="PRU00023"/>
    </source>
</evidence>
<dbReference type="PROSITE" id="PS50088">
    <property type="entry name" value="ANK_REPEAT"/>
    <property type="match status" value="4"/>
</dbReference>
<dbReference type="PANTHER" id="PTHR24198">
    <property type="entry name" value="ANKYRIN REPEAT AND PROTEIN KINASE DOMAIN-CONTAINING PROTEIN"/>
    <property type="match status" value="1"/>
</dbReference>
<dbReference type="InterPro" id="IPR002110">
    <property type="entry name" value="Ankyrin_rpt"/>
</dbReference>
<keyword evidence="2 3" id="KW-0040">ANK repeat</keyword>
<dbReference type="SUPFAM" id="SSF48403">
    <property type="entry name" value="Ankyrin repeat"/>
    <property type="match status" value="1"/>
</dbReference>
<reference evidence="4" key="1">
    <citation type="journal article" date="2020" name="Stud. Mycol.">
        <title>101 Dothideomycetes genomes: a test case for predicting lifestyles and emergence of pathogens.</title>
        <authorList>
            <person name="Haridas S."/>
            <person name="Albert R."/>
            <person name="Binder M."/>
            <person name="Bloem J."/>
            <person name="Labutti K."/>
            <person name="Salamov A."/>
            <person name="Andreopoulos B."/>
            <person name="Baker S."/>
            <person name="Barry K."/>
            <person name="Bills G."/>
            <person name="Bluhm B."/>
            <person name="Cannon C."/>
            <person name="Castanera R."/>
            <person name="Culley D."/>
            <person name="Daum C."/>
            <person name="Ezra D."/>
            <person name="Gonzalez J."/>
            <person name="Henrissat B."/>
            <person name="Kuo A."/>
            <person name="Liang C."/>
            <person name="Lipzen A."/>
            <person name="Lutzoni F."/>
            <person name="Magnuson J."/>
            <person name="Mondo S."/>
            <person name="Nolan M."/>
            <person name="Ohm R."/>
            <person name="Pangilinan J."/>
            <person name="Park H.-J."/>
            <person name="Ramirez L."/>
            <person name="Alfaro M."/>
            <person name="Sun H."/>
            <person name="Tritt A."/>
            <person name="Yoshinaga Y."/>
            <person name="Zwiers L.-H."/>
            <person name="Turgeon B."/>
            <person name="Goodwin S."/>
            <person name="Spatafora J."/>
            <person name="Crous P."/>
            <person name="Grigoriev I."/>
        </authorList>
    </citation>
    <scope>NUCLEOTIDE SEQUENCE</scope>
    <source>
        <strain evidence="4">CBS 183.55</strain>
    </source>
</reference>
<dbReference type="AlphaFoldDB" id="A0A6A5RMD7"/>
<feature type="repeat" description="ANK" evidence="3">
    <location>
        <begin position="231"/>
        <end position="263"/>
    </location>
</feature>
<dbReference type="PROSITE" id="PS50297">
    <property type="entry name" value="ANK_REP_REGION"/>
    <property type="match status" value="3"/>
</dbReference>
<keyword evidence="5" id="KW-1185">Reference proteome</keyword>
<sequence>NSAYCSLSLVEFLLSQGAPVNTTDIENMTPLHYSVKFSHESIVALLLENGMPIDAGIHRKSWSRRTVKTDTTYRASILASEPDISCTAIGLTPLHFAALTGNLVMTGFLLKRGANPNALSRYRESPIHLTLRRSLHGPKYDDDWTDSNWRVECVLDLLEEEDDVGAVHANITKHREGVLCALLADPRTSLTIKDYQNEYPLHCIEYGRLESVWMVKKLVLRGANPFERNMKQQNALHLASRAGDHDAVAVLLSLGVEPASSDKQGLNALHHAARSGSYETISLLLETAVTTTPSLVASRDTLGRNMLHHLSATFKARKETINLLLDKGVDGSALDASGDLPLATYFKKHWLAVDDDICQLLVSAEGSPFFVDKNGQNLGHLCVSTLGCRVQVLKVLRDHGVDLTQKDLRSRTLLHCAAIHGSVTKELLHHLLHVVGVELNAEDASGKTALRHAVEMVSMDHDPQMYDSKRWDRTKRLL</sequence>
<evidence type="ECO:0000313" key="5">
    <source>
        <dbReference type="Proteomes" id="UP000800082"/>
    </source>
</evidence>
<evidence type="ECO:0000256" key="1">
    <source>
        <dbReference type="ARBA" id="ARBA00022737"/>
    </source>
</evidence>
<keyword evidence="1" id="KW-0677">Repeat</keyword>
<dbReference type="GeneID" id="54348098"/>
<dbReference type="PANTHER" id="PTHR24198:SF165">
    <property type="entry name" value="ANKYRIN REPEAT-CONTAINING PROTEIN-RELATED"/>
    <property type="match status" value="1"/>
</dbReference>
<feature type="non-terminal residue" evidence="4">
    <location>
        <position position="478"/>
    </location>
</feature>
<proteinExistence type="predicted"/>
<dbReference type="Proteomes" id="UP000800082">
    <property type="component" value="Unassembled WGS sequence"/>
</dbReference>
<feature type="non-terminal residue" evidence="4">
    <location>
        <position position="1"/>
    </location>
</feature>
<dbReference type="Pfam" id="PF12796">
    <property type="entry name" value="Ank_2"/>
    <property type="match status" value="2"/>
</dbReference>
<name>A0A6A5RMD7_9PLEO</name>
<dbReference type="SMART" id="SM00248">
    <property type="entry name" value="ANK"/>
    <property type="match status" value="8"/>
</dbReference>
<evidence type="ECO:0000313" key="4">
    <source>
        <dbReference type="EMBL" id="KAF1928952.1"/>
    </source>
</evidence>
<feature type="repeat" description="ANK" evidence="3">
    <location>
        <begin position="264"/>
        <end position="286"/>
    </location>
</feature>
<accession>A0A6A5RMD7</accession>
<dbReference type="Gene3D" id="1.25.40.20">
    <property type="entry name" value="Ankyrin repeat-containing domain"/>
    <property type="match status" value="4"/>
</dbReference>
<evidence type="ECO:0000256" key="2">
    <source>
        <dbReference type="ARBA" id="ARBA00023043"/>
    </source>
</evidence>
<dbReference type="InterPro" id="IPR036770">
    <property type="entry name" value="Ankyrin_rpt-contain_sf"/>
</dbReference>